<dbReference type="EnsemblPlants" id="Kaladp0024s0743.1.v1.1">
    <property type="protein sequence ID" value="Kaladp0024s0743.1.v1.1.CDS.1"/>
    <property type="gene ID" value="Kaladp0024s0743.v1.1"/>
</dbReference>
<protein>
    <submittedName>
        <fullName evidence="2">Uncharacterized protein</fullName>
    </submittedName>
</protein>
<evidence type="ECO:0000313" key="3">
    <source>
        <dbReference type="Proteomes" id="UP000594263"/>
    </source>
</evidence>
<evidence type="ECO:0000313" key="2">
    <source>
        <dbReference type="EnsemblPlants" id="Kaladp0024s0743.1.v1.1.CDS.1"/>
    </source>
</evidence>
<feature type="region of interest" description="Disordered" evidence="1">
    <location>
        <begin position="32"/>
        <end position="51"/>
    </location>
</feature>
<accession>A0A7N0T7P9</accession>
<dbReference type="AlphaFoldDB" id="A0A7N0T7P9"/>
<organism evidence="2 3">
    <name type="scientific">Kalanchoe fedtschenkoi</name>
    <name type="common">Lavender scallops</name>
    <name type="synonym">South American air plant</name>
    <dbReference type="NCBI Taxonomy" id="63787"/>
    <lineage>
        <taxon>Eukaryota</taxon>
        <taxon>Viridiplantae</taxon>
        <taxon>Streptophyta</taxon>
        <taxon>Embryophyta</taxon>
        <taxon>Tracheophyta</taxon>
        <taxon>Spermatophyta</taxon>
        <taxon>Magnoliopsida</taxon>
        <taxon>eudicotyledons</taxon>
        <taxon>Gunneridae</taxon>
        <taxon>Pentapetalae</taxon>
        <taxon>Saxifragales</taxon>
        <taxon>Crassulaceae</taxon>
        <taxon>Kalanchoe</taxon>
    </lineage>
</organism>
<reference evidence="2" key="1">
    <citation type="submission" date="2021-01" db="UniProtKB">
        <authorList>
            <consortium name="EnsemblPlants"/>
        </authorList>
    </citation>
    <scope>IDENTIFICATION</scope>
</reference>
<keyword evidence="3" id="KW-1185">Reference proteome</keyword>
<name>A0A7N0T7P9_KALFE</name>
<proteinExistence type="predicted"/>
<sequence length="68" mass="7518">MLSMSCKVTLIFPCVPCAQVKPQPQPQLKVNKKLAEPASTHHNQSQSGYSSNSFRATYIVYTTKSTTN</sequence>
<dbReference type="Proteomes" id="UP000594263">
    <property type="component" value="Unplaced"/>
</dbReference>
<feature type="compositionally biased region" description="Polar residues" evidence="1">
    <location>
        <begin position="40"/>
        <end position="51"/>
    </location>
</feature>
<evidence type="ECO:0000256" key="1">
    <source>
        <dbReference type="SAM" id="MobiDB-lite"/>
    </source>
</evidence>
<dbReference type="Gramene" id="Kaladp0024s0743.1.v1.1">
    <property type="protein sequence ID" value="Kaladp0024s0743.1.v1.1.CDS.1"/>
    <property type="gene ID" value="Kaladp0024s0743.v1.1"/>
</dbReference>